<feature type="domain" description="Fucolectin tachylectin-4 pentraxin-1" evidence="11">
    <location>
        <begin position="826"/>
        <end position="968"/>
    </location>
</feature>
<feature type="domain" description="Fucolectin tachylectin-4 pentraxin-1" evidence="11">
    <location>
        <begin position="970"/>
        <end position="1108"/>
    </location>
</feature>
<dbReference type="Pfam" id="PF22633">
    <property type="entry name" value="F5_F8_type_C_2"/>
    <property type="match status" value="11"/>
</dbReference>
<dbReference type="PANTHER" id="PTHR45713:SF6">
    <property type="entry name" value="F5_8 TYPE C DOMAIN-CONTAINING PROTEIN"/>
    <property type="match status" value="1"/>
</dbReference>
<dbReference type="Gene3D" id="2.60.120.260">
    <property type="entry name" value="Galactose-binding domain-like"/>
    <property type="match status" value="11"/>
</dbReference>
<protein>
    <recommendedName>
        <fullName evidence="11">Fucolectin tachylectin-4 pentraxin-1 domain-containing protein</fullName>
    </recommendedName>
</protein>
<dbReference type="InterPro" id="IPR051941">
    <property type="entry name" value="BG_Antigen-Binding_Lectin"/>
</dbReference>
<feature type="domain" description="Fucolectin tachylectin-4 pentraxin-1" evidence="11">
    <location>
        <begin position="684"/>
        <end position="825"/>
    </location>
</feature>
<dbReference type="GO" id="GO:0042806">
    <property type="term" value="F:fucose binding"/>
    <property type="evidence" value="ECO:0007669"/>
    <property type="project" value="UniProtKB-ARBA"/>
</dbReference>
<reference evidence="12" key="4">
    <citation type="submission" date="2025-09" db="UniProtKB">
        <authorList>
            <consortium name="Ensembl"/>
        </authorList>
    </citation>
    <scope>IDENTIFICATION</scope>
</reference>
<keyword evidence="13" id="KW-1185">Reference proteome</keyword>
<dbReference type="Ensembl" id="ENSELUT00000029455.3">
    <property type="protein sequence ID" value="ENSELUP00000038745.3"/>
    <property type="gene ID" value="ENSELUG00000018777.3"/>
</dbReference>
<keyword evidence="4" id="KW-0479">Metal-binding</keyword>
<evidence type="ECO:0000256" key="2">
    <source>
        <dbReference type="ARBA" id="ARBA00010147"/>
    </source>
</evidence>
<keyword evidence="10" id="KW-0812">Transmembrane</keyword>
<name>A0A3P9ADH0_ESOLU</name>
<organism evidence="12 13">
    <name type="scientific">Esox lucius</name>
    <name type="common">Northern pike</name>
    <dbReference type="NCBI Taxonomy" id="8010"/>
    <lineage>
        <taxon>Eukaryota</taxon>
        <taxon>Metazoa</taxon>
        <taxon>Chordata</taxon>
        <taxon>Craniata</taxon>
        <taxon>Vertebrata</taxon>
        <taxon>Euteleostomi</taxon>
        <taxon>Actinopterygii</taxon>
        <taxon>Neopterygii</taxon>
        <taxon>Teleostei</taxon>
        <taxon>Protacanthopterygii</taxon>
        <taxon>Esociformes</taxon>
        <taxon>Esocidae</taxon>
        <taxon>Esox</taxon>
    </lineage>
</organism>
<dbReference type="PANTHER" id="PTHR45713">
    <property type="entry name" value="FTP DOMAIN-CONTAINING PROTEIN"/>
    <property type="match status" value="1"/>
</dbReference>
<dbReference type="GO" id="GO:0046872">
    <property type="term" value="F:metal ion binding"/>
    <property type="evidence" value="ECO:0007669"/>
    <property type="project" value="UniProtKB-KW"/>
</dbReference>
<proteinExistence type="inferred from homology"/>
<dbReference type="Bgee" id="ENSELUG00000018777">
    <property type="expression patterns" value="Expressed in spleen and 13 other cell types or tissues"/>
</dbReference>
<feature type="region of interest" description="Disordered" evidence="9">
    <location>
        <begin position="842"/>
        <end position="861"/>
    </location>
</feature>
<evidence type="ECO:0000256" key="1">
    <source>
        <dbReference type="ARBA" id="ARBA00002219"/>
    </source>
</evidence>
<comment type="subunit">
    <text evidence="3">Homotrimer.</text>
</comment>
<dbReference type="GO" id="GO:0010185">
    <property type="term" value="P:regulation of cellular defense response"/>
    <property type="evidence" value="ECO:0007669"/>
    <property type="project" value="UniProtKB-ARBA"/>
</dbReference>
<feature type="domain" description="Fucolectin tachylectin-4 pentraxin-1" evidence="11">
    <location>
        <begin position="542"/>
        <end position="683"/>
    </location>
</feature>
<feature type="domain" description="Fucolectin tachylectin-4 pentraxin-1" evidence="11">
    <location>
        <begin position="116"/>
        <end position="262"/>
    </location>
</feature>
<keyword evidence="10" id="KW-0472">Membrane</keyword>
<dbReference type="InterPro" id="IPR008979">
    <property type="entry name" value="Galactose-bd-like_sf"/>
</dbReference>
<evidence type="ECO:0000256" key="6">
    <source>
        <dbReference type="ARBA" id="ARBA00022837"/>
    </source>
</evidence>
<dbReference type="GO" id="GO:0001868">
    <property type="term" value="P:regulation of complement activation, lectin pathway"/>
    <property type="evidence" value="ECO:0007669"/>
    <property type="project" value="UniProtKB-ARBA"/>
</dbReference>
<feature type="coiled-coil region" evidence="8">
    <location>
        <begin position="87"/>
        <end position="114"/>
    </location>
</feature>
<evidence type="ECO:0000313" key="13">
    <source>
        <dbReference type="Proteomes" id="UP000265140"/>
    </source>
</evidence>
<keyword evidence="7" id="KW-1015">Disulfide bond</keyword>
<keyword evidence="10" id="KW-1133">Transmembrane helix</keyword>
<keyword evidence="6" id="KW-0106">Calcium</keyword>
<dbReference type="InterPro" id="IPR006585">
    <property type="entry name" value="FTP1"/>
</dbReference>
<evidence type="ECO:0000256" key="4">
    <source>
        <dbReference type="ARBA" id="ARBA00022723"/>
    </source>
</evidence>
<keyword evidence="5" id="KW-0430">Lectin</keyword>
<comment type="similarity">
    <text evidence="2">Belongs to the fucolectin family.</text>
</comment>
<dbReference type="SUPFAM" id="SSF49785">
    <property type="entry name" value="Galactose-binding domain-like"/>
    <property type="match status" value="11"/>
</dbReference>
<evidence type="ECO:0000256" key="7">
    <source>
        <dbReference type="ARBA" id="ARBA00023157"/>
    </source>
</evidence>
<dbReference type="Proteomes" id="UP000265140">
    <property type="component" value="Chromosome 17"/>
</dbReference>
<dbReference type="KEGG" id="els:105006817"/>
<feature type="transmembrane region" description="Helical" evidence="10">
    <location>
        <begin position="57"/>
        <end position="79"/>
    </location>
</feature>
<dbReference type="GeneID" id="105006817"/>
<comment type="function">
    <text evidence="1">Acts as a defensive agent. Recognizes blood group fucosylated oligosaccharides including A, B, H and Lewis B-type antigens. Does not recognize Lewis A antigen and has low affinity for monovalent haptens.</text>
</comment>
<feature type="domain" description="Fucolectin tachylectin-4 pentraxin-1" evidence="11">
    <location>
        <begin position="263"/>
        <end position="399"/>
    </location>
</feature>
<keyword evidence="8" id="KW-0175">Coiled coil</keyword>
<feature type="domain" description="Fucolectin tachylectin-4 pentraxin-1" evidence="11">
    <location>
        <begin position="400"/>
        <end position="541"/>
    </location>
</feature>
<sequence>MPDTTEHLQRPRREGDSSTMRILDMNEEDTYDKEKIGILQKYSVYFQWCWWKRPPRVTALFLGSYVLLLAVIIGLSVHFNNRHYYAETMLQTSYKNLTKEKDQLKKNIEWLKSKIKVNLALNGVAVQSSPYGGVQASNAIDGERTSHYYSGSCTHTQEDTNPWWRVDLGDVYRVTTVMITNRKDCCAERLNGAELRIGNSLENNGTTNSRCAVISHIPAGETKAFQCKDMEGRYVVVVIPGRAEWLTLCEVEVYGSHAVSLALNGVAAQSSLYGNHKASDAIDGDRTSHYDSGSCTQTKKDTNPWWRVDLKGLYRVRTVSLTNRGDCCPERLDGAEIRIGNSLENNGINNPRCAVISHIPAGETKAFQCNEMEGRYVVVVIPGRAEWLTLCEVEVYGSHAVNLALNGVAAQSSLYGNHKASDAIDGDRTSHYDSGSCTHTQKDTNPWWRVDLGDVYRVRTVSLTNRGDCCPERLDGAEIRIGNSLENNGINNPRCAVISNIPAGETHYFQCNEMEGRYVVVVIPGRAEWLTLCEVEVYGLPTVNLALNGVAAQSSLYFNTKASDAIDGDTTSNYHSGSCTHTQKDNKPWWRVDLRETYRIRSVSLTNRGDCCEERLDGAEIRIGNSLENNGINNPRCAVIPHVPAGETQSFHCNEMEGRYVVVVIPGREEWLTLCEVEVYGSPTVNLALNGVAAQSSLYGNRNASDAIDGDRTSHYHSGSCTHTQKDTNPWWRVDLRDVYRVRTVSLTNRGDCCPERLDGAEIRIGNSLENNGINNTRCAVISNIPAGETHYFQCNEMEGRYVVVVIPGREEFLTLCEVEVYGSPTVNLALNGVAAQSSLKGNRNASDAIDGDRTSHYGSCTHTQKDTNPWWRVDLRDVYRVTTVSLTNRGDCCPERLDGAEIRIGNSLENNGINNPRCAVISNIPAGETHYFQCNEMEGRYVVVVIPGREEFLTLCEVEVYGSPPVNLALNGVATQSSLYTWKNKASDAIDGDRDSNYLSGSCAFTGNENKPWWRVDLKDVYSIRSVSLTNRGDCCPERLNGAEIRIGNSLENNGIKNPRCAVISNIPAGETKSFQCNGMEGRYVVVVIPGRAEFLTLCEVEVYGSPTVNLALNGVAAQSSLYGNRNASDAIDGDRTSHYHSGSCTHTQKDTNPWWRVDLRDVYRVRTVSLTNRGDCCPERLDGAEIRIGNSLENNGINNTRCAVISNIPAGETQSFQCNEMEGRYVVVVIPGRAEFLTLCEVEVYGSPAVNLALNGVAAQSSLYGNRNASDAIDGDRTSHYHSGSCTHTQKDTNPWWRVDLRDEYRVRSVSLTNRGDCCPERLDGAEIRIGNSLENNGINNTRCAVISNIPAGETHYFQCNEMEGRYVVVVIPGRAEFLTLCEVEIYGSPPVNLALKGKAAQSSSPFQNGRAFKAIDGDRDSHYDSGSCTQTKKDTNPWWRVDLKGLYRVRSVSLTNRGDCCPERLDGAEIRIGNSLENNGINNSRCAVISHIPAGETHYFQCNEMEGRYVVVVIPGREEFLTLCEVEVYGSPTVNLALNGVAAQSSLYGNRNASDAIDGDRTSHYGSCTHTQKDTNPWWRVDLRDEYRVRTVSLTNRGDCCPERLDGAEIRIGNSLENNGINNTRCAVISHIPAGETHYFQCNEMEGRYVVVVIPGRAEWLTLCEVEIYGSPKGKPML</sequence>
<feature type="domain" description="Fucolectin tachylectin-4 pentraxin-1" evidence="11">
    <location>
        <begin position="1397"/>
        <end position="1535"/>
    </location>
</feature>
<feature type="domain" description="Fucolectin tachylectin-4 pentraxin-1" evidence="11">
    <location>
        <begin position="1536"/>
        <end position="1677"/>
    </location>
</feature>
<dbReference type="SMART" id="SM00607">
    <property type="entry name" value="FTP"/>
    <property type="match status" value="11"/>
</dbReference>
<reference evidence="12" key="2">
    <citation type="submission" date="2020-02" db="EMBL/GenBank/DDBJ databases">
        <title>Esox lucius (northern pike) genome, fEsoLuc1, primary haplotype.</title>
        <authorList>
            <person name="Myers G."/>
            <person name="Karagic N."/>
            <person name="Meyer A."/>
            <person name="Pippel M."/>
            <person name="Reichard M."/>
            <person name="Winkler S."/>
            <person name="Tracey A."/>
            <person name="Sims Y."/>
            <person name="Howe K."/>
            <person name="Rhie A."/>
            <person name="Formenti G."/>
            <person name="Durbin R."/>
            <person name="Fedrigo O."/>
            <person name="Jarvis E.D."/>
        </authorList>
    </citation>
    <scope>NUCLEOTIDE SEQUENCE [LARGE SCALE GENOMIC DNA]</scope>
</reference>
<feature type="domain" description="Fucolectin tachylectin-4 pentraxin-1" evidence="11">
    <location>
        <begin position="1109"/>
        <end position="1250"/>
    </location>
</feature>
<evidence type="ECO:0000256" key="3">
    <source>
        <dbReference type="ARBA" id="ARBA00011233"/>
    </source>
</evidence>
<feature type="domain" description="Fucolectin tachylectin-4 pentraxin-1" evidence="11">
    <location>
        <begin position="1251"/>
        <end position="1395"/>
    </location>
</feature>
<reference evidence="12" key="3">
    <citation type="submission" date="2025-08" db="UniProtKB">
        <authorList>
            <consortium name="Ensembl"/>
        </authorList>
    </citation>
    <scope>IDENTIFICATION</scope>
</reference>
<evidence type="ECO:0000256" key="5">
    <source>
        <dbReference type="ARBA" id="ARBA00022734"/>
    </source>
</evidence>
<evidence type="ECO:0000256" key="8">
    <source>
        <dbReference type="SAM" id="Coils"/>
    </source>
</evidence>
<evidence type="ECO:0000256" key="10">
    <source>
        <dbReference type="SAM" id="Phobius"/>
    </source>
</evidence>
<dbReference type="RefSeq" id="XP_028969764.2">
    <property type="nucleotide sequence ID" value="XM_029113931.2"/>
</dbReference>
<dbReference type="GeneTree" id="ENSGT01060000248575"/>
<accession>A0A3P9ADH0</accession>
<evidence type="ECO:0000259" key="11">
    <source>
        <dbReference type="SMART" id="SM00607"/>
    </source>
</evidence>
<evidence type="ECO:0000313" key="12">
    <source>
        <dbReference type="Ensembl" id="ENSELUP00000038745.3"/>
    </source>
</evidence>
<reference evidence="13" key="1">
    <citation type="journal article" date="2014" name="PLoS ONE">
        <title>The genome and linkage map of the northern pike (Esox lucius): conserved synteny revealed between the salmonid sister group and the Neoteleostei.</title>
        <authorList>
            <person name="Rondeau E.B."/>
            <person name="Minkley D.R."/>
            <person name="Leong J.S."/>
            <person name="Messmer A.M."/>
            <person name="Jantzen J.R."/>
            <person name="von Schalburg K.R."/>
            <person name="Lemon C."/>
            <person name="Bird N.H."/>
            <person name="Koop B.F."/>
        </authorList>
    </citation>
    <scope>NUCLEOTIDE SEQUENCE</scope>
</reference>
<evidence type="ECO:0000256" key="9">
    <source>
        <dbReference type="SAM" id="MobiDB-lite"/>
    </source>
</evidence>